<keyword evidence="2" id="KW-0812">Transmembrane</keyword>
<feature type="compositionally biased region" description="Pro residues" evidence="1">
    <location>
        <begin position="13"/>
        <end position="22"/>
    </location>
</feature>
<dbReference type="Proteomes" id="UP001472677">
    <property type="component" value="Unassembled WGS sequence"/>
</dbReference>
<dbReference type="PANTHER" id="PTHR15907">
    <property type="entry name" value="DUF614 FAMILY PROTEIN-RELATED"/>
    <property type="match status" value="1"/>
</dbReference>
<gene>
    <name evidence="3" type="ORF">V6N12_011842</name>
</gene>
<feature type="transmembrane region" description="Helical" evidence="2">
    <location>
        <begin position="130"/>
        <end position="148"/>
    </location>
</feature>
<proteinExistence type="predicted"/>
<dbReference type="Pfam" id="PF04749">
    <property type="entry name" value="PLAC8"/>
    <property type="match status" value="1"/>
</dbReference>
<evidence type="ECO:0000313" key="3">
    <source>
        <dbReference type="EMBL" id="KAK8518591.1"/>
    </source>
</evidence>
<evidence type="ECO:0000256" key="1">
    <source>
        <dbReference type="SAM" id="MobiDB-lite"/>
    </source>
</evidence>
<protein>
    <submittedName>
        <fullName evidence="3">Uncharacterized protein</fullName>
    </submittedName>
</protein>
<keyword evidence="2" id="KW-1133">Transmembrane helix</keyword>
<dbReference type="InterPro" id="IPR006461">
    <property type="entry name" value="PLAC_motif_containing"/>
</dbReference>
<sequence length="225" mass="24361">MCPHNTGNSRSAPPAPPPPPPAAEAARPPTHAAQFMPYTQQVLAATKQNEWSTGLCSCSEIFPAASLLAAALASRLAKIPRSSTEEPQVLHLVNLILRFFIPIFVMSTIIDKHVVPDLEFDSGVAGCVRAGLVYLLLAHVGCSCLYTCTYRRKLRIMYGLKEEPCGDYLVHCCCHFCAISQEYRELQNHGFDPSVGWLANADRLNRGGAGASPMAPPTVATPMAR</sequence>
<dbReference type="EMBL" id="JBBPBM010000052">
    <property type="protein sequence ID" value="KAK8518591.1"/>
    <property type="molecule type" value="Genomic_DNA"/>
</dbReference>
<evidence type="ECO:0000256" key="2">
    <source>
        <dbReference type="SAM" id="Phobius"/>
    </source>
</evidence>
<accession>A0ABR2CIE9</accession>
<comment type="caution">
    <text evidence="3">The sequence shown here is derived from an EMBL/GenBank/DDBJ whole genome shotgun (WGS) entry which is preliminary data.</text>
</comment>
<keyword evidence="2" id="KW-0472">Membrane</keyword>
<reference evidence="3 4" key="1">
    <citation type="journal article" date="2024" name="G3 (Bethesda)">
        <title>Genome assembly of Hibiscus sabdariffa L. provides insights into metabolisms of medicinal natural products.</title>
        <authorList>
            <person name="Kim T."/>
        </authorList>
    </citation>
    <scope>NUCLEOTIDE SEQUENCE [LARGE SCALE GENOMIC DNA]</scope>
    <source>
        <strain evidence="3">TK-2024</strain>
        <tissue evidence="3">Old leaves</tissue>
    </source>
</reference>
<name>A0ABR2CIE9_9ROSI</name>
<evidence type="ECO:0000313" key="4">
    <source>
        <dbReference type="Proteomes" id="UP001472677"/>
    </source>
</evidence>
<keyword evidence="4" id="KW-1185">Reference proteome</keyword>
<dbReference type="NCBIfam" id="TIGR01571">
    <property type="entry name" value="A_thal_Cys_rich"/>
    <property type="match status" value="1"/>
</dbReference>
<feature type="transmembrane region" description="Helical" evidence="2">
    <location>
        <begin position="89"/>
        <end position="110"/>
    </location>
</feature>
<feature type="compositionally biased region" description="Polar residues" evidence="1">
    <location>
        <begin position="1"/>
        <end position="11"/>
    </location>
</feature>
<feature type="region of interest" description="Disordered" evidence="1">
    <location>
        <begin position="1"/>
        <end position="28"/>
    </location>
</feature>
<organism evidence="3 4">
    <name type="scientific">Hibiscus sabdariffa</name>
    <name type="common">roselle</name>
    <dbReference type="NCBI Taxonomy" id="183260"/>
    <lineage>
        <taxon>Eukaryota</taxon>
        <taxon>Viridiplantae</taxon>
        <taxon>Streptophyta</taxon>
        <taxon>Embryophyta</taxon>
        <taxon>Tracheophyta</taxon>
        <taxon>Spermatophyta</taxon>
        <taxon>Magnoliopsida</taxon>
        <taxon>eudicotyledons</taxon>
        <taxon>Gunneridae</taxon>
        <taxon>Pentapetalae</taxon>
        <taxon>rosids</taxon>
        <taxon>malvids</taxon>
        <taxon>Malvales</taxon>
        <taxon>Malvaceae</taxon>
        <taxon>Malvoideae</taxon>
        <taxon>Hibiscus</taxon>
    </lineage>
</organism>